<keyword evidence="2" id="KW-0378">Hydrolase</keyword>
<dbReference type="InterPro" id="IPR036514">
    <property type="entry name" value="SGNH_hydro_sf"/>
</dbReference>
<dbReference type="InterPro" id="IPR013830">
    <property type="entry name" value="SGNH_hydro"/>
</dbReference>
<evidence type="ECO:0000313" key="2">
    <source>
        <dbReference type="EMBL" id="HIU49563.1"/>
    </source>
</evidence>
<dbReference type="Pfam" id="PF13472">
    <property type="entry name" value="Lipase_GDSL_2"/>
    <property type="match status" value="1"/>
</dbReference>
<dbReference type="CDD" id="cd00229">
    <property type="entry name" value="SGNH_hydrolase"/>
    <property type="match status" value="1"/>
</dbReference>
<name>A0A9D1LWZ5_9FIRM</name>
<dbReference type="SUPFAM" id="SSF52266">
    <property type="entry name" value="SGNH hydrolase"/>
    <property type="match status" value="1"/>
</dbReference>
<protein>
    <submittedName>
        <fullName evidence="2">SGNH/GDSL hydrolase family protein</fullName>
    </submittedName>
</protein>
<comment type="caution">
    <text evidence="2">The sequence shown here is derived from an EMBL/GenBank/DDBJ whole genome shotgun (WGS) entry which is preliminary data.</text>
</comment>
<evidence type="ECO:0000313" key="3">
    <source>
        <dbReference type="Proteomes" id="UP000824118"/>
    </source>
</evidence>
<sequence>MGYKSEIIKKIKEGAKIKITGDSLSAGTGSSCCVRTDEIVFKDGEDVFYRKTAPNSWGGLFAKYISEKYPCSSVINKGCDGANTTQLLNNFDKIIDEDDDVVILLAGANDRKRPDGLHELYDNLIKFTELMEKKGKILVLASLNPSTESNEFYINRIHHSEDIETILTMVADEKNLLFVDNYRYIQNYLVASGKKIDDIICGEGCKNDGLHPGDFVQKLMYMNLMETIGFGIRL</sequence>
<evidence type="ECO:0000259" key="1">
    <source>
        <dbReference type="Pfam" id="PF13472"/>
    </source>
</evidence>
<gene>
    <name evidence="2" type="ORF">IAD22_00920</name>
</gene>
<reference evidence="2" key="1">
    <citation type="submission" date="2020-10" db="EMBL/GenBank/DDBJ databases">
        <authorList>
            <person name="Gilroy R."/>
        </authorList>
    </citation>
    <scope>NUCLEOTIDE SEQUENCE</scope>
    <source>
        <strain evidence="2">ChiGjej1B1-1684</strain>
    </source>
</reference>
<reference evidence="2" key="2">
    <citation type="journal article" date="2021" name="PeerJ">
        <title>Extensive microbial diversity within the chicken gut microbiome revealed by metagenomics and culture.</title>
        <authorList>
            <person name="Gilroy R."/>
            <person name="Ravi A."/>
            <person name="Getino M."/>
            <person name="Pursley I."/>
            <person name="Horton D.L."/>
            <person name="Alikhan N.F."/>
            <person name="Baker D."/>
            <person name="Gharbi K."/>
            <person name="Hall N."/>
            <person name="Watson M."/>
            <person name="Adriaenssens E.M."/>
            <person name="Foster-Nyarko E."/>
            <person name="Jarju S."/>
            <person name="Secka A."/>
            <person name="Antonio M."/>
            <person name="Oren A."/>
            <person name="Chaudhuri R.R."/>
            <person name="La Ragione R."/>
            <person name="Hildebrand F."/>
            <person name="Pallen M.J."/>
        </authorList>
    </citation>
    <scope>NUCLEOTIDE SEQUENCE</scope>
    <source>
        <strain evidence="2">ChiGjej1B1-1684</strain>
    </source>
</reference>
<dbReference type="Gene3D" id="3.40.50.1110">
    <property type="entry name" value="SGNH hydrolase"/>
    <property type="match status" value="1"/>
</dbReference>
<dbReference type="GO" id="GO:0016787">
    <property type="term" value="F:hydrolase activity"/>
    <property type="evidence" value="ECO:0007669"/>
    <property type="project" value="UniProtKB-KW"/>
</dbReference>
<organism evidence="2 3">
    <name type="scientific">Candidatus Limousia pullorum</name>
    <dbReference type="NCBI Taxonomy" id="2840860"/>
    <lineage>
        <taxon>Bacteria</taxon>
        <taxon>Bacillati</taxon>
        <taxon>Bacillota</taxon>
        <taxon>Clostridia</taxon>
        <taxon>Eubacteriales</taxon>
        <taxon>Oscillospiraceae</taxon>
        <taxon>Oscillospiraceae incertae sedis</taxon>
        <taxon>Candidatus Limousia</taxon>
    </lineage>
</organism>
<dbReference type="Proteomes" id="UP000824118">
    <property type="component" value="Unassembled WGS sequence"/>
</dbReference>
<accession>A0A9D1LWZ5</accession>
<dbReference type="AlphaFoldDB" id="A0A9D1LWZ5"/>
<dbReference type="EMBL" id="DVNG01000011">
    <property type="protein sequence ID" value="HIU49563.1"/>
    <property type="molecule type" value="Genomic_DNA"/>
</dbReference>
<feature type="domain" description="SGNH hydrolase-type esterase" evidence="1">
    <location>
        <begin position="21"/>
        <end position="214"/>
    </location>
</feature>
<proteinExistence type="predicted"/>